<evidence type="ECO:0000313" key="1">
    <source>
        <dbReference type="EMBL" id="GLB47836.1"/>
    </source>
</evidence>
<protein>
    <submittedName>
        <fullName evidence="1">Uncharacterized protein</fullName>
    </submittedName>
</protein>
<dbReference type="RefSeq" id="WP_281763501.1">
    <property type="nucleotide sequence ID" value="NZ_BRVO01000001.1"/>
</dbReference>
<keyword evidence="2" id="KW-1185">Reference proteome</keyword>
<proteinExistence type="predicted"/>
<sequence length="153" mass="17397">MKNNTFTYKKISIVVMLLVTMFTATIGNAQKKRSGTWKLEQSEALSDSITIRGAVFAKGILGWRVVNESVMVQVFSGKFMIASDLFVDEQGTFSIRFAKKDIVTETLRVTFNADHFALVEIPELLPKETAIEVYTEKTSYRDSRGKPDIYYNY</sequence>
<dbReference type="Proteomes" id="UP001143543">
    <property type="component" value="Unassembled WGS sequence"/>
</dbReference>
<reference evidence="1" key="1">
    <citation type="submission" date="2022-07" db="EMBL/GenBank/DDBJ databases">
        <title>Taxonomy of Novel Oxalotrophic and Methylotrophic Bacteria.</title>
        <authorList>
            <person name="Sahin N."/>
            <person name="Tani A."/>
        </authorList>
    </citation>
    <scope>NUCLEOTIDE SEQUENCE</scope>
    <source>
        <strain evidence="1">Y10</strain>
    </source>
</reference>
<evidence type="ECO:0000313" key="2">
    <source>
        <dbReference type="Proteomes" id="UP001143543"/>
    </source>
</evidence>
<name>A0ABQ5MEL1_9FLAO</name>
<dbReference type="EMBL" id="BRVO01000001">
    <property type="protein sequence ID" value="GLB47836.1"/>
    <property type="molecule type" value="Genomic_DNA"/>
</dbReference>
<comment type="caution">
    <text evidence="1">The sequence shown here is derived from an EMBL/GenBank/DDBJ whole genome shotgun (WGS) entry which is preliminary data.</text>
</comment>
<gene>
    <name evidence="1" type="ORF">Y10_02040</name>
</gene>
<accession>A0ABQ5MEL1</accession>
<organism evidence="1 2">
    <name type="scientific">Neptunitalea lumnitzerae</name>
    <dbReference type="NCBI Taxonomy" id="2965509"/>
    <lineage>
        <taxon>Bacteria</taxon>
        <taxon>Pseudomonadati</taxon>
        <taxon>Bacteroidota</taxon>
        <taxon>Flavobacteriia</taxon>
        <taxon>Flavobacteriales</taxon>
        <taxon>Flavobacteriaceae</taxon>
        <taxon>Neptunitalea</taxon>
    </lineage>
</organism>